<keyword evidence="2" id="KW-1185">Reference proteome</keyword>
<accession>A0AAD8S0I4</accession>
<dbReference type="Proteomes" id="UP001231189">
    <property type="component" value="Unassembled WGS sequence"/>
</dbReference>
<dbReference type="AlphaFoldDB" id="A0AAD8S0I4"/>
<gene>
    <name evidence="1" type="ORF">QYE76_060656</name>
</gene>
<dbReference type="EMBL" id="JAUUTY010000004">
    <property type="protein sequence ID" value="KAK1642851.1"/>
    <property type="molecule type" value="Genomic_DNA"/>
</dbReference>
<reference evidence="1" key="1">
    <citation type="submission" date="2023-07" db="EMBL/GenBank/DDBJ databases">
        <title>A chromosome-level genome assembly of Lolium multiflorum.</title>
        <authorList>
            <person name="Chen Y."/>
            <person name="Copetti D."/>
            <person name="Kolliker R."/>
            <person name="Studer B."/>
        </authorList>
    </citation>
    <scope>NUCLEOTIDE SEQUENCE</scope>
    <source>
        <strain evidence="1">02402/16</strain>
        <tissue evidence="1">Leaf</tissue>
    </source>
</reference>
<comment type="caution">
    <text evidence="1">The sequence shown here is derived from an EMBL/GenBank/DDBJ whole genome shotgun (WGS) entry which is preliminary data.</text>
</comment>
<name>A0AAD8S0I4_LOLMU</name>
<protein>
    <submittedName>
        <fullName evidence="1">Uncharacterized protein</fullName>
    </submittedName>
</protein>
<evidence type="ECO:0000313" key="2">
    <source>
        <dbReference type="Proteomes" id="UP001231189"/>
    </source>
</evidence>
<evidence type="ECO:0000313" key="1">
    <source>
        <dbReference type="EMBL" id="KAK1642851.1"/>
    </source>
</evidence>
<sequence>MACSDQFRYWGRRYDRVDLEGTALLARPVLGFGGEDDVGGVFGQIPAGMVHLVSLVVLEVDVLCAGLATRPAGWWRRGGGRGSPLVSRFMKWQSRVVWLEGSAAVVLARRVEHRSKVYSASTAGLARRRLPPPRCCHGGHVAEPYRRSGWSL</sequence>
<organism evidence="1 2">
    <name type="scientific">Lolium multiflorum</name>
    <name type="common">Italian ryegrass</name>
    <name type="synonym">Lolium perenne subsp. multiflorum</name>
    <dbReference type="NCBI Taxonomy" id="4521"/>
    <lineage>
        <taxon>Eukaryota</taxon>
        <taxon>Viridiplantae</taxon>
        <taxon>Streptophyta</taxon>
        <taxon>Embryophyta</taxon>
        <taxon>Tracheophyta</taxon>
        <taxon>Spermatophyta</taxon>
        <taxon>Magnoliopsida</taxon>
        <taxon>Liliopsida</taxon>
        <taxon>Poales</taxon>
        <taxon>Poaceae</taxon>
        <taxon>BOP clade</taxon>
        <taxon>Pooideae</taxon>
        <taxon>Poodae</taxon>
        <taxon>Poeae</taxon>
        <taxon>Poeae Chloroplast Group 2 (Poeae type)</taxon>
        <taxon>Loliodinae</taxon>
        <taxon>Loliinae</taxon>
        <taxon>Lolium</taxon>
    </lineage>
</organism>
<proteinExistence type="predicted"/>